<proteinExistence type="predicted"/>
<dbReference type="AlphaFoldDB" id="A0A2Z3GLG5"/>
<gene>
    <name evidence="1" type="ORF">DDQ68_09105</name>
</gene>
<dbReference type="Proteomes" id="UP000245999">
    <property type="component" value="Chromosome"/>
</dbReference>
<name>A0A2Z3GLG5_9BACT</name>
<dbReference type="RefSeq" id="WP_109656016.1">
    <property type="nucleotide sequence ID" value="NZ_CP029145.1"/>
</dbReference>
<evidence type="ECO:0000313" key="1">
    <source>
        <dbReference type="EMBL" id="AWM32922.1"/>
    </source>
</evidence>
<dbReference type="Pfam" id="PF14103">
    <property type="entry name" value="DUF4276"/>
    <property type="match status" value="1"/>
</dbReference>
<reference evidence="2" key="1">
    <citation type="submission" date="2018-04" db="EMBL/GenBank/DDBJ databases">
        <title>Complete genome of Antarctic heterotrophic bacterium Hymenobacter nivis.</title>
        <authorList>
            <person name="Terashima M."/>
        </authorList>
    </citation>
    <scope>NUCLEOTIDE SEQUENCE [LARGE SCALE GENOMIC DNA]</scope>
    <source>
        <strain evidence="2">NBRC 111535</strain>
    </source>
</reference>
<sequence>MAKCVLFVEGSQNTNNGDLRNGFGKLLAQAGRPMPQIIMSDDTAGAVRKFRLEVNKANSLFQRVLLLVDLDGPEEAREAWLAAQELVRYREQVFFMVQKMEAWFLAQPGVLHEFYAPKLPHALPGAPPTRVSHPDRELARCTRDHPKKGTYHKTAHGARLLALLRLPDLQRAFPDVARLAAAL</sequence>
<protein>
    <recommendedName>
        <fullName evidence="3">DUF4276 family protein</fullName>
    </recommendedName>
</protein>
<dbReference type="EMBL" id="CP029145">
    <property type="protein sequence ID" value="AWM32922.1"/>
    <property type="molecule type" value="Genomic_DNA"/>
</dbReference>
<keyword evidence="2" id="KW-1185">Reference proteome</keyword>
<accession>A0A2Z3GLG5</accession>
<dbReference type="KEGG" id="hnv:DDQ68_09105"/>
<evidence type="ECO:0008006" key="3">
    <source>
        <dbReference type="Google" id="ProtNLM"/>
    </source>
</evidence>
<dbReference type="OrthoDB" id="1123155at2"/>
<organism evidence="1 2">
    <name type="scientific">Hymenobacter nivis</name>
    <dbReference type="NCBI Taxonomy" id="1850093"/>
    <lineage>
        <taxon>Bacteria</taxon>
        <taxon>Pseudomonadati</taxon>
        <taxon>Bacteroidota</taxon>
        <taxon>Cytophagia</taxon>
        <taxon>Cytophagales</taxon>
        <taxon>Hymenobacteraceae</taxon>
        <taxon>Hymenobacter</taxon>
    </lineage>
</organism>
<evidence type="ECO:0000313" key="2">
    <source>
        <dbReference type="Proteomes" id="UP000245999"/>
    </source>
</evidence>
<dbReference type="InterPro" id="IPR025455">
    <property type="entry name" value="DUF4276"/>
</dbReference>